<feature type="compositionally biased region" description="Acidic residues" evidence="6">
    <location>
        <begin position="354"/>
        <end position="372"/>
    </location>
</feature>
<feature type="domain" description="DUF3381" evidence="9">
    <location>
        <begin position="193"/>
        <end position="338"/>
    </location>
</feature>
<dbReference type="GO" id="GO:0000463">
    <property type="term" value="P:maturation of LSU-rRNA from tricistronic rRNA transcript (SSU-rRNA, 5.8S rRNA, LSU-rRNA)"/>
    <property type="evidence" value="ECO:0007669"/>
    <property type="project" value="TreeGrafter"/>
</dbReference>
<dbReference type="InterPro" id="IPR029063">
    <property type="entry name" value="SAM-dependent_MTases_sf"/>
</dbReference>
<dbReference type="InterPro" id="IPR002877">
    <property type="entry name" value="RNA_MeTrfase_FtsJ_dom"/>
</dbReference>
<dbReference type="GO" id="GO:0000466">
    <property type="term" value="P:maturation of 5.8S rRNA from tricistronic rRNA transcript (SSU-rRNA, 5.8S rRNA, LSU-rRNA)"/>
    <property type="evidence" value="ECO:0007669"/>
    <property type="project" value="TreeGrafter"/>
</dbReference>
<dbReference type="InterPro" id="IPR024576">
    <property type="entry name" value="rRNA_MeTfrase_Spb1_DUF3381"/>
</dbReference>
<evidence type="ECO:0000256" key="5">
    <source>
        <dbReference type="SAM" id="Coils"/>
    </source>
</evidence>
<dbReference type="Pfam" id="PF01728">
    <property type="entry name" value="FtsJ"/>
    <property type="match status" value="1"/>
</dbReference>
<protein>
    <recommendedName>
        <fullName evidence="12">rRNA methyltransferase</fullName>
    </recommendedName>
</protein>
<evidence type="ECO:0000256" key="6">
    <source>
        <dbReference type="SAM" id="MobiDB-lite"/>
    </source>
</evidence>
<proteinExistence type="predicted"/>
<dbReference type="InterPro" id="IPR012920">
    <property type="entry name" value="rRNA_MeTfrase_SPB1-like_C"/>
</dbReference>
<feature type="domain" description="Ribosomal RNA methyltransferase SPB1-like C-terminal" evidence="8">
    <location>
        <begin position="433"/>
        <end position="551"/>
    </location>
</feature>
<evidence type="ECO:0000259" key="8">
    <source>
        <dbReference type="Pfam" id="PF07780"/>
    </source>
</evidence>
<evidence type="ECO:0000259" key="9">
    <source>
        <dbReference type="Pfam" id="PF11861"/>
    </source>
</evidence>
<dbReference type="Pfam" id="PF07780">
    <property type="entry name" value="Spb1_C"/>
    <property type="match status" value="1"/>
</dbReference>
<comment type="caution">
    <text evidence="10">The sequence shown here is derived from an EMBL/GenBank/DDBJ whole genome shotgun (WGS) entry which is preliminary data.</text>
</comment>
<evidence type="ECO:0000256" key="2">
    <source>
        <dbReference type="ARBA" id="ARBA00022603"/>
    </source>
</evidence>
<dbReference type="GO" id="GO:0008650">
    <property type="term" value="F:rRNA (uridine-2'-O-)-methyltransferase activity"/>
    <property type="evidence" value="ECO:0007669"/>
    <property type="project" value="TreeGrafter"/>
</dbReference>
<evidence type="ECO:0008006" key="12">
    <source>
        <dbReference type="Google" id="ProtNLM"/>
    </source>
</evidence>
<dbReference type="SUPFAM" id="SSF53335">
    <property type="entry name" value="S-adenosyl-L-methionine-dependent methyltransferases"/>
    <property type="match status" value="1"/>
</dbReference>
<dbReference type="PANTHER" id="PTHR10920:SF13">
    <property type="entry name" value="PRE-RRNA 2'-O-RIBOSE RNA METHYLTRANSFERASE FTSJ3"/>
    <property type="match status" value="1"/>
</dbReference>
<dbReference type="GO" id="GO:0016435">
    <property type="term" value="F:rRNA (guanine) methyltransferase activity"/>
    <property type="evidence" value="ECO:0007669"/>
    <property type="project" value="TreeGrafter"/>
</dbReference>
<keyword evidence="2" id="KW-0489">Methyltransferase</keyword>
<keyword evidence="1" id="KW-0698">rRNA processing</keyword>
<sequence length="567" mass="65788">MGKKIKTGKARKDKFYKLAKETGYRSRAAFKLLQLNRKFQFLEKSRVCIDLCAAPGGWLQSLKKELQTWNADIVLHDGAPNVGMNWLHDAFQQAQLTLEALKLATFFLRKGGWFVSKVFRSKDYHALLWVFKQLFRSVHATKPLASRNESAEIFVVCQHYKAPDKLDPRFLDIKHVFKDVNVTSKQTLDLMHPEKVKKSAEGYDETDTAFHHKLKASQFIDADNYLDLLSDAHEIIIDKEEIDADPMTTTEIKLCCDDIKVLGKKELRKRKKVMKEKRKLRDKMELKMIHPGDKIDQNDDIDLFNIKKIKSKHGLLEVQKEDLPEGLLEEDEEIPSKKRKATDTTCWDVGGSITDDEFENSSEEDTEEDLDEGERNPLIIDLESQNDRVKRKTNMWFSKDIFSGVEADDDEDIEIKKMTDEYRKSGGTVLGTHKEQVEYYKQQLKDITARPIKKIAEAKARKKQKMTKKLERVRKKAENITDTMEITEAEKWKQIREIYKKAGLLSKKKRQVSYVVAKKGGGKKPARPSGVKGFYKVVDKRMKKDKLYEKKVQTKKARKKGIVRVRK</sequence>
<dbReference type="PANTHER" id="PTHR10920">
    <property type="entry name" value="RIBOSOMAL RNA METHYLTRANSFERASE"/>
    <property type="match status" value="1"/>
</dbReference>
<dbReference type="InterPro" id="IPR050082">
    <property type="entry name" value="RNA_methyltr_RlmE"/>
</dbReference>
<evidence type="ECO:0000256" key="3">
    <source>
        <dbReference type="ARBA" id="ARBA00022679"/>
    </source>
</evidence>
<keyword evidence="5" id="KW-0175">Coiled coil</keyword>
<dbReference type="Gene3D" id="3.40.50.150">
    <property type="entry name" value="Vaccinia Virus protein VP39"/>
    <property type="match status" value="2"/>
</dbReference>
<keyword evidence="3" id="KW-0808">Transferase</keyword>
<accession>A0AAD9JJ99</accession>
<name>A0AAD9JJ99_9ANNE</name>
<evidence type="ECO:0000256" key="1">
    <source>
        <dbReference type="ARBA" id="ARBA00022552"/>
    </source>
</evidence>
<dbReference type="Proteomes" id="UP001208570">
    <property type="component" value="Unassembled WGS sequence"/>
</dbReference>
<gene>
    <name evidence="10" type="ORF">LSH36_288g02060</name>
</gene>
<evidence type="ECO:0000313" key="10">
    <source>
        <dbReference type="EMBL" id="KAK2153722.1"/>
    </source>
</evidence>
<dbReference type="GO" id="GO:0030687">
    <property type="term" value="C:preribosome, large subunit precursor"/>
    <property type="evidence" value="ECO:0007669"/>
    <property type="project" value="TreeGrafter"/>
</dbReference>
<reference evidence="10" key="1">
    <citation type="journal article" date="2023" name="Mol. Biol. Evol.">
        <title>Third-Generation Sequencing Reveals the Adaptive Role of the Epigenome in Three Deep-Sea Polychaetes.</title>
        <authorList>
            <person name="Perez M."/>
            <person name="Aroh O."/>
            <person name="Sun Y."/>
            <person name="Lan Y."/>
            <person name="Juniper S.K."/>
            <person name="Young C.R."/>
            <person name="Angers B."/>
            <person name="Qian P.Y."/>
        </authorList>
    </citation>
    <scope>NUCLEOTIDE SEQUENCE</scope>
    <source>
        <strain evidence="10">P08H-3</strain>
    </source>
</reference>
<dbReference type="Pfam" id="PF11861">
    <property type="entry name" value="DUF3381"/>
    <property type="match status" value="1"/>
</dbReference>
<feature type="region of interest" description="Disordered" evidence="6">
    <location>
        <begin position="352"/>
        <end position="374"/>
    </location>
</feature>
<dbReference type="EMBL" id="JAODUP010000288">
    <property type="protein sequence ID" value="KAK2153722.1"/>
    <property type="molecule type" value="Genomic_DNA"/>
</dbReference>
<keyword evidence="4" id="KW-0949">S-adenosyl-L-methionine</keyword>
<evidence type="ECO:0000313" key="11">
    <source>
        <dbReference type="Proteomes" id="UP001208570"/>
    </source>
</evidence>
<feature type="domain" description="Ribosomal RNA methyltransferase FtsJ" evidence="7">
    <location>
        <begin position="63"/>
        <end position="159"/>
    </location>
</feature>
<dbReference type="AlphaFoldDB" id="A0AAD9JJ99"/>
<organism evidence="10 11">
    <name type="scientific">Paralvinella palmiformis</name>
    <dbReference type="NCBI Taxonomy" id="53620"/>
    <lineage>
        <taxon>Eukaryota</taxon>
        <taxon>Metazoa</taxon>
        <taxon>Spiralia</taxon>
        <taxon>Lophotrochozoa</taxon>
        <taxon>Annelida</taxon>
        <taxon>Polychaeta</taxon>
        <taxon>Sedentaria</taxon>
        <taxon>Canalipalpata</taxon>
        <taxon>Terebellida</taxon>
        <taxon>Terebelliformia</taxon>
        <taxon>Alvinellidae</taxon>
        <taxon>Paralvinella</taxon>
    </lineage>
</organism>
<dbReference type="GO" id="GO:0005730">
    <property type="term" value="C:nucleolus"/>
    <property type="evidence" value="ECO:0007669"/>
    <property type="project" value="TreeGrafter"/>
</dbReference>
<feature type="coiled-coil region" evidence="5">
    <location>
        <begin position="456"/>
        <end position="490"/>
    </location>
</feature>
<evidence type="ECO:0000259" key="7">
    <source>
        <dbReference type="Pfam" id="PF01728"/>
    </source>
</evidence>
<keyword evidence="11" id="KW-1185">Reference proteome</keyword>
<evidence type="ECO:0000256" key="4">
    <source>
        <dbReference type="ARBA" id="ARBA00022691"/>
    </source>
</evidence>